<dbReference type="Gene3D" id="1.25.40.20">
    <property type="entry name" value="Ankyrin repeat-containing domain"/>
    <property type="match status" value="1"/>
</dbReference>
<name>A0A9K3NRS0_HELAN</name>
<dbReference type="AlphaFoldDB" id="A0A9K3NRS0"/>
<dbReference type="EMBL" id="MNCJ02000319">
    <property type="protein sequence ID" value="KAF5809525.1"/>
    <property type="molecule type" value="Genomic_DNA"/>
</dbReference>
<gene>
    <name evidence="1" type="ORF">HanXRQr2_Chr04g0158171</name>
</gene>
<evidence type="ECO:0000313" key="2">
    <source>
        <dbReference type="Proteomes" id="UP000215914"/>
    </source>
</evidence>
<dbReference type="InterPro" id="IPR036770">
    <property type="entry name" value="Ankyrin_rpt-contain_sf"/>
</dbReference>
<dbReference type="SUPFAM" id="SSF48403">
    <property type="entry name" value="Ankyrin repeat"/>
    <property type="match status" value="1"/>
</dbReference>
<keyword evidence="2" id="KW-1185">Reference proteome</keyword>
<evidence type="ECO:0000313" key="1">
    <source>
        <dbReference type="EMBL" id="KAF5809525.1"/>
    </source>
</evidence>
<reference evidence="1" key="1">
    <citation type="journal article" date="2017" name="Nature">
        <title>The sunflower genome provides insights into oil metabolism, flowering and Asterid evolution.</title>
        <authorList>
            <person name="Badouin H."/>
            <person name="Gouzy J."/>
            <person name="Grassa C.J."/>
            <person name="Murat F."/>
            <person name="Staton S.E."/>
            <person name="Cottret L."/>
            <person name="Lelandais-Briere C."/>
            <person name="Owens G.L."/>
            <person name="Carrere S."/>
            <person name="Mayjonade B."/>
            <person name="Legrand L."/>
            <person name="Gill N."/>
            <person name="Kane N.C."/>
            <person name="Bowers J.E."/>
            <person name="Hubner S."/>
            <person name="Bellec A."/>
            <person name="Berard A."/>
            <person name="Berges H."/>
            <person name="Blanchet N."/>
            <person name="Boniface M.C."/>
            <person name="Brunel D."/>
            <person name="Catrice O."/>
            <person name="Chaidir N."/>
            <person name="Claudel C."/>
            <person name="Donnadieu C."/>
            <person name="Faraut T."/>
            <person name="Fievet G."/>
            <person name="Helmstetter N."/>
            <person name="King M."/>
            <person name="Knapp S.J."/>
            <person name="Lai Z."/>
            <person name="Le Paslier M.C."/>
            <person name="Lippi Y."/>
            <person name="Lorenzon L."/>
            <person name="Mandel J.R."/>
            <person name="Marage G."/>
            <person name="Marchand G."/>
            <person name="Marquand E."/>
            <person name="Bret-Mestries E."/>
            <person name="Morien E."/>
            <person name="Nambeesan S."/>
            <person name="Nguyen T."/>
            <person name="Pegot-Espagnet P."/>
            <person name="Pouilly N."/>
            <person name="Raftis F."/>
            <person name="Sallet E."/>
            <person name="Schiex T."/>
            <person name="Thomas J."/>
            <person name="Vandecasteele C."/>
            <person name="Vares D."/>
            <person name="Vear F."/>
            <person name="Vautrin S."/>
            <person name="Crespi M."/>
            <person name="Mangin B."/>
            <person name="Burke J.M."/>
            <person name="Salse J."/>
            <person name="Munos S."/>
            <person name="Vincourt P."/>
            <person name="Rieseberg L.H."/>
            <person name="Langlade N.B."/>
        </authorList>
    </citation>
    <scope>NUCLEOTIDE SEQUENCE</scope>
    <source>
        <tissue evidence="1">Leaves</tissue>
    </source>
</reference>
<dbReference type="Proteomes" id="UP000215914">
    <property type="component" value="Unassembled WGS sequence"/>
</dbReference>
<comment type="caution">
    <text evidence="1">The sequence shown here is derived from an EMBL/GenBank/DDBJ whole genome shotgun (WGS) entry which is preliminary data.</text>
</comment>
<reference evidence="1" key="2">
    <citation type="submission" date="2020-06" db="EMBL/GenBank/DDBJ databases">
        <title>Helianthus annuus Genome sequencing and assembly Release 2.</title>
        <authorList>
            <person name="Gouzy J."/>
            <person name="Langlade N."/>
            <person name="Munos S."/>
        </authorList>
    </citation>
    <scope>NUCLEOTIDE SEQUENCE</scope>
    <source>
        <tissue evidence="1">Leaves</tissue>
    </source>
</reference>
<organism evidence="1 2">
    <name type="scientific">Helianthus annuus</name>
    <name type="common">Common sunflower</name>
    <dbReference type="NCBI Taxonomy" id="4232"/>
    <lineage>
        <taxon>Eukaryota</taxon>
        <taxon>Viridiplantae</taxon>
        <taxon>Streptophyta</taxon>
        <taxon>Embryophyta</taxon>
        <taxon>Tracheophyta</taxon>
        <taxon>Spermatophyta</taxon>
        <taxon>Magnoliopsida</taxon>
        <taxon>eudicotyledons</taxon>
        <taxon>Gunneridae</taxon>
        <taxon>Pentapetalae</taxon>
        <taxon>asterids</taxon>
        <taxon>campanulids</taxon>
        <taxon>Asterales</taxon>
        <taxon>Asteraceae</taxon>
        <taxon>Asteroideae</taxon>
        <taxon>Heliantheae alliance</taxon>
        <taxon>Heliantheae</taxon>
        <taxon>Helianthus</taxon>
    </lineage>
</organism>
<dbReference type="Gramene" id="mRNA:HanXRQr2_Chr04g0158171">
    <property type="protein sequence ID" value="mRNA:HanXRQr2_Chr04g0158171"/>
    <property type="gene ID" value="HanXRQr2_Chr04g0158171"/>
</dbReference>
<accession>A0A9K3NRS0</accession>
<sequence length="155" mass="17472">MLFEEEQSQEWQTKNAQALHAIQPACGSQAYSKYKKNTHVSAKFAWDHLAELGHIPTKHPEVTHKKDQDVSGEVVWVEKHHLYEDLYNATEDDNMEGVNVILKREPNATTSIVSSHGYTALHIAILSGKIEIALDLVKKIPPEELEISNEFGAML</sequence>
<proteinExistence type="predicted"/>
<protein>
    <submittedName>
        <fullName evidence="1">Ankyrin repeat-containing domain-containing protein</fullName>
    </submittedName>
</protein>